<proteinExistence type="predicted"/>
<dbReference type="Proteomes" id="UP000309215">
    <property type="component" value="Unassembled WGS sequence"/>
</dbReference>
<dbReference type="EMBL" id="SSMQ01000070">
    <property type="protein sequence ID" value="TKC98285.1"/>
    <property type="molecule type" value="Genomic_DNA"/>
</dbReference>
<keyword evidence="2" id="KW-1185">Reference proteome</keyword>
<dbReference type="AlphaFoldDB" id="A0A4U1IW86"/>
<organism evidence="1 2">
    <name type="scientific">Polyangium fumosum</name>
    <dbReference type="NCBI Taxonomy" id="889272"/>
    <lineage>
        <taxon>Bacteria</taxon>
        <taxon>Pseudomonadati</taxon>
        <taxon>Myxococcota</taxon>
        <taxon>Polyangia</taxon>
        <taxon>Polyangiales</taxon>
        <taxon>Polyangiaceae</taxon>
        <taxon>Polyangium</taxon>
    </lineage>
</organism>
<evidence type="ECO:0000313" key="1">
    <source>
        <dbReference type="EMBL" id="TKC98285.1"/>
    </source>
</evidence>
<sequence>MTSITLTAEEQALQTQIEAQLKDIWEKHNKRIDVRLLLNVLAAQCHALHMSLKSRGLEPRHNKYMYQNRGVPPTDVEFYRHIHPAEALLKFINDTSANDDPIDSTMGHEFDFNVFSRRWGYRDTFRLTRNPQGWHVAFMNSGQSDKDGRPHLFELLDGENINYPRALPGYFGWLWDCAKENGLSHEEVQNAINELADWVSECERTSPAGVFDAFK</sequence>
<dbReference type="Gene3D" id="3.30.2210.10">
    <property type="entry name" value="Integron cassette protein superfamily"/>
    <property type="match status" value="1"/>
</dbReference>
<comment type="caution">
    <text evidence="1">The sequence shown here is derived from an EMBL/GenBank/DDBJ whole genome shotgun (WGS) entry which is preliminary data.</text>
</comment>
<dbReference type="RefSeq" id="WP_136934706.1">
    <property type="nucleotide sequence ID" value="NZ_SSMQ01000070.1"/>
</dbReference>
<dbReference type="InterPro" id="IPR048474">
    <property type="entry name" value="M1E1E6-like_sf"/>
</dbReference>
<protein>
    <submittedName>
        <fullName evidence="1">Uncharacterized protein</fullName>
    </submittedName>
</protein>
<reference evidence="1 2" key="1">
    <citation type="submission" date="2019-04" db="EMBL/GenBank/DDBJ databases">
        <authorList>
            <person name="Li Y."/>
            <person name="Wang J."/>
        </authorList>
    </citation>
    <scope>NUCLEOTIDE SEQUENCE [LARGE SCALE GENOMIC DNA]</scope>
    <source>
        <strain evidence="1 2">DSM 14668</strain>
    </source>
</reference>
<dbReference type="OrthoDB" id="9786302at2"/>
<name>A0A4U1IW86_9BACT</name>
<evidence type="ECO:0000313" key="2">
    <source>
        <dbReference type="Proteomes" id="UP000309215"/>
    </source>
</evidence>
<gene>
    <name evidence="1" type="ORF">E8A74_41675</name>
</gene>
<accession>A0A4U1IW86</accession>